<evidence type="ECO:0000313" key="2">
    <source>
        <dbReference type="EMBL" id="RUT77863.1"/>
    </source>
</evidence>
<dbReference type="InterPro" id="IPR041519">
    <property type="entry name" value="HEPN_RiboL-PSP"/>
</dbReference>
<proteinExistence type="predicted"/>
<reference evidence="2 3" key="1">
    <citation type="submission" date="2018-11" db="EMBL/GenBank/DDBJ databases">
        <title>Parancylomarina longa gen. nov., sp. nov., isolated from sediments of southern Okinawa.</title>
        <authorList>
            <person name="Fu T."/>
        </authorList>
    </citation>
    <scope>NUCLEOTIDE SEQUENCE [LARGE SCALE GENOMIC DNA]</scope>
    <source>
        <strain evidence="2 3">T3-2 S1-C</strain>
    </source>
</reference>
<name>A0A434AU44_9BACT</name>
<evidence type="ECO:0000259" key="1">
    <source>
        <dbReference type="Pfam" id="PF18735"/>
    </source>
</evidence>
<keyword evidence="3" id="KW-1185">Reference proteome</keyword>
<dbReference type="AlphaFoldDB" id="A0A434AU44"/>
<accession>A0A434AU44</accession>
<dbReference type="Pfam" id="PF18735">
    <property type="entry name" value="HEPN_RiboL-PSP"/>
    <property type="match status" value="1"/>
</dbReference>
<dbReference type="OrthoDB" id="7060140at2"/>
<organism evidence="2 3">
    <name type="scientific">Ancylomarina longa</name>
    <dbReference type="NCBI Taxonomy" id="2487017"/>
    <lineage>
        <taxon>Bacteria</taxon>
        <taxon>Pseudomonadati</taxon>
        <taxon>Bacteroidota</taxon>
        <taxon>Bacteroidia</taxon>
        <taxon>Marinilabiliales</taxon>
        <taxon>Marinifilaceae</taxon>
        <taxon>Ancylomarina</taxon>
    </lineage>
</organism>
<dbReference type="EMBL" id="RJJX01000014">
    <property type="protein sequence ID" value="RUT77863.1"/>
    <property type="molecule type" value="Genomic_DNA"/>
</dbReference>
<protein>
    <recommendedName>
        <fullName evidence="1">RiboL-PSP-HEPN domain-containing protein</fullName>
    </recommendedName>
</protein>
<feature type="domain" description="RiboL-PSP-HEPN" evidence="1">
    <location>
        <begin position="10"/>
        <end position="161"/>
    </location>
</feature>
<comment type="caution">
    <text evidence="2">The sequence shown here is derived from an EMBL/GenBank/DDBJ whole genome shotgun (WGS) entry which is preliminary data.</text>
</comment>
<sequence length="163" mass="18452">MKNKEALDSIESCVDELQRIFHLIEGFGHTSPIVPFLTNYAIVKSCGTVEFCFKTIISDIHSEQSPQIVNYVDSTIRNSSMNPSLDNICKTLKKFDTSWNDIFKDKLKAHEDTQRIKSSLDSLNTARNTFAHGQTPPSSFENIRTYFKDTVEVLKILDDVVGS</sequence>
<dbReference type="Proteomes" id="UP000282985">
    <property type="component" value="Unassembled WGS sequence"/>
</dbReference>
<gene>
    <name evidence="2" type="ORF">DLK05_11025</name>
</gene>
<dbReference type="RefSeq" id="WP_127344031.1">
    <property type="nucleotide sequence ID" value="NZ_RJJX01000014.1"/>
</dbReference>
<evidence type="ECO:0000313" key="3">
    <source>
        <dbReference type="Proteomes" id="UP000282985"/>
    </source>
</evidence>